<reference evidence="2 3" key="1">
    <citation type="submission" date="2016-06" db="EMBL/GenBank/DDBJ databases">
        <title>Comparative genomics of the ectomycorrhizal sister species Rhizopogon vinicolor and Rhizopogon vesiculosus (Basidiomycota: Boletales) reveals a divergence of the mating type B locus.</title>
        <authorList>
            <consortium name="DOE Joint Genome Institute"/>
            <person name="Mujic A.B."/>
            <person name="Kuo A."/>
            <person name="Tritt A."/>
            <person name="Lipzen A."/>
            <person name="Chen C."/>
            <person name="Johnson J."/>
            <person name="Sharma A."/>
            <person name="Barry K."/>
            <person name="Grigoriev I.V."/>
            <person name="Spatafora J.W."/>
        </authorList>
    </citation>
    <scope>NUCLEOTIDE SEQUENCE [LARGE SCALE GENOMIC DNA]</scope>
    <source>
        <strain evidence="2 3">AM-OR11-026</strain>
    </source>
</reference>
<dbReference type="AlphaFoldDB" id="A0A1B7MJH5"/>
<dbReference type="EMBL" id="KV448927">
    <property type="protein sequence ID" value="OAX32742.1"/>
    <property type="molecule type" value="Genomic_DNA"/>
</dbReference>
<sequence length="52" mass="5557">MHFSFLLIIVALTASMSVSACSELDVDCDVSSECCSGLYCDPVIQHCLEVTA</sequence>
<dbReference type="InParanoid" id="A0A1B7MJH5"/>
<keyword evidence="3" id="KW-1185">Reference proteome</keyword>
<dbReference type="Proteomes" id="UP000092154">
    <property type="component" value="Unassembled WGS sequence"/>
</dbReference>
<name>A0A1B7MJH5_9AGAM</name>
<accession>A0A1B7MJH5</accession>
<dbReference type="OrthoDB" id="2691533at2759"/>
<protein>
    <submittedName>
        <fullName evidence="2">Uncharacterized protein</fullName>
    </submittedName>
</protein>
<gene>
    <name evidence="2" type="ORF">K503DRAFT_584421</name>
</gene>
<feature type="chain" id="PRO_5008597357" evidence="1">
    <location>
        <begin position="21"/>
        <end position="52"/>
    </location>
</feature>
<evidence type="ECO:0000313" key="3">
    <source>
        <dbReference type="Proteomes" id="UP000092154"/>
    </source>
</evidence>
<keyword evidence="1" id="KW-0732">Signal</keyword>
<feature type="signal peptide" evidence="1">
    <location>
        <begin position="1"/>
        <end position="20"/>
    </location>
</feature>
<organism evidence="2 3">
    <name type="scientific">Rhizopogon vinicolor AM-OR11-026</name>
    <dbReference type="NCBI Taxonomy" id="1314800"/>
    <lineage>
        <taxon>Eukaryota</taxon>
        <taxon>Fungi</taxon>
        <taxon>Dikarya</taxon>
        <taxon>Basidiomycota</taxon>
        <taxon>Agaricomycotina</taxon>
        <taxon>Agaricomycetes</taxon>
        <taxon>Agaricomycetidae</taxon>
        <taxon>Boletales</taxon>
        <taxon>Suillineae</taxon>
        <taxon>Rhizopogonaceae</taxon>
        <taxon>Rhizopogon</taxon>
    </lineage>
</organism>
<proteinExistence type="predicted"/>
<evidence type="ECO:0000256" key="1">
    <source>
        <dbReference type="SAM" id="SignalP"/>
    </source>
</evidence>
<evidence type="ECO:0000313" key="2">
    <source>
        <dbReference type="EMBL" id="OAX32742.1"/>
    </source>
</evidence>